<dbReference type="GO" id="GO:0046872">
    <property type="term" value="F:metal ion binding"/>
    <property type="evidence" value="ECO:0007669"/>
    <property type="project" value="InterPro"/>
</dbReference>
<dbReference type="KEGG" id="acaf:CA12_26890"/>
<dbReference type="PANTHER" id="PTHR33677">
    <property type="entry name" value="TRANSCRIPTIONAL REPRESSOR FRMR-RELATED"/>
    <property type="match status" value="1"/>
</dbReference>
<dbReference type="GO" id="GO:0003677">
    <property type="term" value="F:DNA binding"/>
    <property type="evidence" value="ECO:0007669"/>
    <property type="project" value="InterPro"/>
</dbReference>
<dbReference type="EMBL" id="CP036265">
    <property type="protein sequence ID" value="QDT16583.1"/>
    <property type="molecule type" value="Genomic_DNA"/>
</dbReference>
<dbReference type="Pfam" id="PF02583">
    <property type="entry name" value="Trns_repr_metal"/>
    <property type="match status" value="1"/>
</dbReference>
<dbReference type="AlphaFoldDB" id="A0A517PB28"/>
<protein>
    <submittedName>
        <fullName evidence="2">Copper-sensing transcriptional repressor CsoR</fullName>
    </submittedName>
</protein>
<dbReference type="Gene3D" id="1.20.58.1000">
    <property type="entry name" value="Metal-sensitive repressor, helix protomer"/>
    <property type="match status" value="1"/>
</dbReference>
<sequence>MRPLLIPVQLDDDQKEALRKRLRRAEGQVAAVGRMIEEDKYCVDVLMQVRAALAALGKVGHIVLENHMDTCVSAAFKAEDDDDRKAKIRELMSVFAKYGNFGGR</sequence>
<evidence type="ECO:0000313" key="3">
    <source>
        <dbReference type="Proteomes" id="UP000318741"/>
    </source>
</evidence>
<dbReference type="PANTHER" id="PTHR33677:SF3">
    <property type="entry name" value="COPPER-SENSING TRANSCRIPTIONAL REPRESSOR RICR"/>
    <property type="match status" value="1"/>
</dbReference>
<proteinExistence type="inferred from homology"/>
<dbReference type="Proteomes" id="UP000318741">
    <property type="component" value="Chromosome"/>
</dbReference>
<name>A0A517PB28_9PLAN</name>
<dbReference type="InterPro" id="IPR003735">
    <property type="entry name" value="Metal_Tscrpt_repr"/>
</dbReference>
<evidence type="ECO:0000313" key="2">
    <source>
        <dbReference type="EMBL" id="QDT16583.1"/>
    </source>
</evidence>
<keyword evidence="3" id="KW-1185">Reference proteome</keyword>
<dbReference type="CDD" id="cd10148">
    <property type="entry name" value="CsoR-like_DUF156"/>
    <property type="match status" value="1"/>
</dbReference>
<dbReference type="InterPro" id="IPR038390">
    <property type="entry name" value="Metal_Tscrpt_repr_sf"/>
</dbReference>
<dbReference type="RefSeq" id="WP_242687905.1">
    <property type="nucleotide sequence ID" value="NZ_CP036265.1"/>
</dbReference>
<dbReference type="GO" id="GO:0045892">
    <property type="term" value="P:negative regulation of DNA-templated transcription"/>
    <property type="evidence" value="ECO:0007669"/>
    <property type="project" value="UniProtKB-ARBA"/>
</dbReference>
<gene>
    <name evidence="2" type="primary">csoR_2</name>
    <name evidence="2" type="ORF">CA12_26890</name>
</gene>
<reference evidence="2 3" key="1">
    <citation type="submission" date="2019-02" db="EMBL/GenBank/DDBJ databases">
        <title>Deep-cultivation of Planctomycetes and their phenomic and genomic characterization uncovers novel biology.</title>
        <authorList>
            <person name="Wiegand S."/>
            <person name="Jogler M."/>
            <person name="Boedeker C."/>
            <person name="Pinto D."/>
            <person name="Vollmers J."/>
            <person name="Rivas-Marin E."/>
            <person name="Kohn T."/>
            <person name="Peeters S.H."/>
            <person name="Heuer A."/>
            <person name="Rast P."/>
            <person name="Oberbeckmann S."/>
            <person name="Bunk B."/>
            <person name="Jeske O."/>
            <person name="Meyerdierks A."/>
            <person name="Storesund J.E."/>
            <person name="Kallscheuer N."/>
            <person name="Luecker S."/>
            <person name="Lage O.M."/>
            <person name="Pohl T."/>
            <person name="Merkel B.J."/>
            <person name="Hornburger P."/>
            <person name="Mueller R.-W."/>
            <person name="Bruemmer F."/>
            <person name="Labrenz M."/>
            <person name="Spormann A.M."/>
            <person name="Op den Camp H."/>
            <person name="Overmann J."/>
            <person name="Amann R."/>
            <person name="Jetten M.S.M."/>
            <person name="Mascher T."/>
            <person name="Medema M.H."/>
            <person name="Devos D.P."/>
            <person name="Kaster A.-K."/>
            <person name="Ovreas L."/>
            <person name="Rohde M."/>
            <person name="Galperin M.Y."/>
            <person name="Jogler C."/>
        </authorList>
    </citation>
    <scope>NUCLEOTIDE SEQUENCE [LARGE SCALE GENOMIC DNA]</scope>
    <source>
        <strain evidence="2 3">CA12</strain>
    </source>
</reference>
<evidence type="ECO:0000256" key="1">
    <source>
        <dbReference type="ARBA" id="ARBA00005260"/>
    </source>
</evidence>
<organism evidence="2 3">
    <name type="scientific">Alienimonas californiensis</name>
    <dbReference type="NCBI Taxonomy" id="2527989"/>
    <lineage>
        <taxon>Bacteria</taxon>
        <taxon>Pseudomonadati</taxon>
        <taxon>Planctomycetota</taxon>
        <taxon>Planctomycetia</taxon>
        <taxon>Planctomycetales</taxon>
        <taxon>Planctomycetaceae</taxon>
        <taxon>Alienimonas</taxon>
    </lineage>
</organism>
<accession>A0A517PB28</accession>
<comment type="similarity">
    <text evidence="1">Belongs to the FrmR/RcnR family.</text>
</comment>